<dbReference type="CDD" id="cd00448">
    <property type="entry name" value="YjgF_YER057c_UK114_family"/>
    <property type="match status" value="1"/>
</dbReference>
<name>A0A0X8JHI3_9BACT</name>
<gene>
    <name evidence="2" type="ORF">AXF13_00080</name>
</gene>
<dbReference type="AlphaFoldDB" id="A0A0X8JHI3"/>
<sequence>MRQIIASKGAPEAVGNYSQAVRAGNLLFLSGQICVNPHTGMMERASVAAQTARIMENIKAIVEEAGAGMDDVVHCRAFLSDMRHFEEFDAVYRGYFGKPYPARMTVASAGIYDGLDVEMDAVVLLP</sequence>
<organism evidence="2 3">
    <name type="scientific">Desulfovibrio fairfieldensis</name>
    <dbReference type="NCBI Taxonomy" id="44742"/>
    <lineage>
        <taxon>Bacteria</taxon>
        <taxon>Pseudomonadati</taxon>
        <taxon>Thermodesulfobacteriota</taxon>
        <taxon>Desulfovibrionia</taxon>
        <taxon>Desulfovibrionales</taxon>
        <taxon>Desulfovibrionaceae</taxon>
        <taxon>Desulfovibrio</taxon>
    </lineage>
</organism>
<evidence type="ECO:0000256" key="1">
    <source>
        <dbReference type="ARBA" id="ARBA00010552"/>
    </source>
</evidence>
<accession>A0A0X8JHI3</accession>
<dbReference type="PANTHER" id="PTHR11803:SF39">
    <property type="entry name" value="2-IMINOBUTANOATE_2-IMINOPROPANOATE DEAMINASE"/>
    <property type="match status" value="1"/>
</dbReference>
<dbReference type="SUPFAM" id="SSF55298">
    <property type="entry name" value="YjgF-like"/>
    <property type="match status" value="1"/>
</dbReference>
<dbReference type="GO" id="GO:0019239">
    <property type="term" value="F:deaminase activity"/>
    <property type="evidence" value="ECO:0007669"/>
    <property type="project" value="TreeGrafter"/>
</dbReference>
<dbReference type="Pfam" id="PF01042">
    <property type="entry name" value="Ribonuc_L-PSP"/>
    <property type="match status" value="1"/>
</dbReference>
<dbReference type="PANTHER" id="PTHR11803">
    <property type="entry name" value="2-IMINOBUTANOATE/2-IMINOPROPANOATE DEAMINASE RIDA"/>
    <property type="match status" value="1"/>
</dbReference>
<dbReference type="Gene3D" id="3.30.1330.40">
    <property type="entry name" value="RutC-like"/>
    <property type="match status" value="1"/>
</dbReference>
<dbReference type="EMBL" id="CP014229">
    <property type="protein sequence ID" value="AMD88647.1"/>
    <property type="molecule type" value="Genomic_DNA"/>
</dbReference>
<comment type="similarity">
    <text evidence="1">Belongs to the RutC family.</text>
</comment>
<evidence type="ECO:0000313" key="3">
    <source>
        <dbReference type="Proteomes" id="UP000069241"/>
    </source>
</evidence>
<dbReference type="GO" id="GO:0005829">
    <property type="term" value="C:cytosol"/>
    <property type="evidence" value="ECO:0007669"/>
    <property type="project" value="TreeGrafter"/>
</dbReference>
<keyword evidence="3" id="KW-1185">Reference proteome</keyword>
<proteinExistence type="inferred from homology"/>
<dbReference type="InterPro" id="IPR006175">
    <property type="entry name" value="YjgF/YER057c/UK114"/>
</dbReference>
<dbReference type="InterPro" id="IPR006056">
    <property type="entry name" value="RidA"/>
</dbReference>
<dbReference type="RefSeq" id="WP_008682272.1">
    <property type="nucleotide sequence ID" value="NZ_CP014229.1"/>
</dbReference>
<dbReference type="InterPro" id="IPR035959">
    <property type="entry name" value="RutC-like_sf"/>
</dbReference>
<dbReference type="NCBIfam" id="TIGR00004">
    <property type="entry name" value="Rid family detoxifying hydrolase"/>
    <property type="match status" value="1"/>
</dbReference>
<protein>
    <submittedName>
        <fullName evidence="2">Reactive intermediate/imine deaminase</fullName>
    </submittedName>
</protein>
<dbReference type="Proteomes" id="UP000069241">
    <property type="component" value="Chromosome"/>
</dbReference>
<evidence type="ECO:0000313" key="2">
    <source>
        <dbReference type="EMBL" id="AMD88647.1"/>
    </source>
</evidence>
<dbReference type="STRING" id="44742.AXF13_00080"/>
<dbReference type="FunFam" id="3.30.1330.40:FF:000001">
    <property type="entry name" value="L-PSP family endoribonuclease"/>
    <property type="match status" value="1"/>
</dbReference>
<reference evidence="3" key="1">
    <citation type="submission" date="2016-02" db="EMBL/GenBank/DDBJ databases">
        <authorList>
            <person name="Holder M.E."/>
            <person name="Ajami N.J."/>
            <person name="Petrosino J.F."/>
        </authorList>
    </citation>
    <scope>NUCLEOTIDE SEQUENCE [LARGE SCALE GENOMIC DNA]</scope>
    <source>
        <strain evidence="3">CCUG 45958</strain>
    </source>
</reference>
<dbReference type="KEGG" id="dfi:AXF13_00080"/>